<keyword evidence="1" id="KW-0962">Peroxisome biogenesis</keyword>
<evidence type="ECO:0000256" key="4">
    <source>
        <dbReference type="ARBA" id="ARBA00046271"/>
    </source>
</evidence>
<dbReference type="Proteomes" id="UP000503462">
    <property type="component" value="Chromosome 5"/>
</dbReference>
<evidence type="ECO:0000256" key="3">
    <source>
        <dbReference type="ARBA" id="ARBA00023140"/>
    </source>
</evidence>
<evidence type="ECO:0000256" key="1">
    <source>
        <dbReference type="ARBA" id="ARBA00022593"/>
    </source>
</evidence>
<dbReference type="EMBL" id="CP051143">
    <property type="protein sequence ID" value="QIX01564.1"/>
    <property type="molecule type" value="Genomic_DNA"/>
</dbReference>
<evidence type="ECO:0000313" key="6">
    <source>
        <dbReference type="Proteomes" id="UP000503462"/>
    </source>
</evidence>
<keyword evidence="3" id="KW-0576">Peroxisome</keyword>
<dbReference type="GO" id="GO:0005778">
    <property type="term" value="C:peroxisomal membrane"/>
    <property type="evidence" value="ECO:0007669"/>
    <property type="project" value="UniProtKB-SubCell"/>
</dbReference>
<evidence type="ECO:0000256" key="2">
    <source>
        <dbReference type="ARBA" id="ARBA00023136"/>
    </source>
</evidence>
<reference evidence="5 6" key="1">
    <citation type="journal article" date="2016" name="Sci. Rep.">
        <title>Peltaster fructicola genome reveals evolution from an invasive phytopathogen to an ectophytic parasite.</title>
        <authorList>
            <person name="Xu C."/>
            <person name="Chen H."/>
            <person name="Gleason M.L."/>
            <person name="Xu J.R."/>
            <person name="Liu H."/>
            <person name="Zhang R."/>
            <person name="Sun G."/>
        </authorList>
    </citation>
    <scope>NUCLEOTIDE SEQUENCE [LARGE SCALE GENOMIC DNA]</scope>
    <source>
        <strain evidence="5 6">LNHT1506</strain>
    </source>
</reference>
<organism evidence="5 6">
    <name type="scientific">Peltaster fructicola</name>
    <dbReference type="NCBI Taxonomy" id="286661"/>
    <lineage>
        <taxon>Eukaryota</taxon>
        <taxon>Fungi</taxon>
        <taxon>Dikarya</taxon>
        <taxon>Ascomycota</taxon>
        <taxon>Pezizomycotina</taxon>
        <taxon>Dothideomycetes</taxon>
        <taxon>Dothideomycetes incertae sedis</taxon>
        <taxon>Peltaster</taxon>
    </lineage>
</organism>
<dbReference type="OrthoDB" id="411017at2759"/>
<dbReference type="AlphaFoldDB" id="A0A6H0Y3H3"/>
<dbReference type="PANTHER" id="PTHR12652">
    <property type="entry name" value="PEROXISOMAL BIOGENESIS FACTOR 11"/>
    <property type="match status" value="1"/>
</dbReference>
<comment type="subcellular location">
    <subcellularLocation>
        <location evidence="4">Peroxisome membrane</location>
    </subcellularLocation>
</comment>
<keyword evidence="6" id="KW-1185">Reference proteome</keyword>
<proteinExistence type="predicted"/>
<dbReference type="GO" id="GO:0016559">
    <property type="term" value="P:peroxisome fission"/>
    <property type="evidence" value="ECO:0007669"/>
    <property type="project" value="InterPro"/>
</dbReference>
<dbReference type="PANTHER" id="PTHR12652:SF50">
    <property type="entry name" value="PEROXIN 11"/>
    <property type="match status" value="1"/>
</dbReference>
<accession>A0A6H0Y3H3</accession>
<dbReference type="InterPro" id="IPR008733">
    <property type="entry name" value="PEX11"/>
</dbReference>
<keyword evidence="2" id="KW-0472">Membrane</keyword>
<gene>
    <name evidence="5" type="ORF">AMS68_007081</name>
</gene>
<dbReference type="Pfam" id="PF05648">
    <property type="entry name" value="PEX11"/>
    <property type="match status" value="1"/>
</dbReference>
<name>A0A6H0Y3H3_9PEZI</name>
<evidence type="ECO:0000313" key="5">
    <source>
        <dbReference type="EMBL" id="QIX01564.1"/>
    </source>
</evidence>
<protein>
    <recommendedName>
        <fullName evidence="7">Peroxisomal biogenesis factor 11</fullName>
    </recommendedName>
</protein>
<sequence>MVADAIVYHPAMAHYSRFVATTVGRDKALRTLQYLSRFLAWYTYRTNESQSTVDFFEKTKKNFGVVRKAMRLGKFVEHFKAAAVAYDSKQPDPVLKFLAITRQIGYGFYLLLDNICYIDSAGIKKFESAAKLSKNAARAWWVGIASNVVAGFYTLYSLQQAMNRQQHSADAEKAVEAKKLAKDYASARLQLFSDLCDLTLPSTTLGYTKFDDGVLGLAGTTSSLIGLYGAWKKTA</sequence>
<evidence type="ECO:0008006" key="7">
    <source>
        <dbReference type="Google" id="ProtNLM"/>
    </source>
</evidence>